<organism evidence="2 3">
    <name type="scientific">Eremococcus coleocola ACS-139-V-Col8</name>
    <dbReference type="NCBI Taxonomy" id="908337"/>
    <lineage>
        <taxon>Bacteria</taxon>
        <taxon>Bacillati</taxon>
        <taxon>Bacillota</taxon>
        <taxon>Bacilli</taxon>
        <taxon>Lactobacillales</taxon>
        <taxon>Aerococcaceae</taxon>
        <taxon>Eremococcus</taxon>
    </lineage>
</organism>
<feature type="transmembrane region" description="Helical" evidence="1">
    <location>
        <begin position="146"/>
        <end position="166"/>
    </location>
</feature>
<dbReference type="AlphaFoldDB" id="E4KR57"/>
<name>E4KR57_9LACT</name>
<gene>
    <name evidence="2" type="ORF">HMPREF9257_0773</name>
</gene>
<keyword evidence="1" id="KW-1133">Transmembrane helix</keyword>
<feature type="transmembrane region" description="Helical" evidence="1">
    <location>
        <begin position="248"/>
        <end position="266"/>
    </location>
</feature>
<dbReference type="eggNOG" id="ENOG50329EH">
    <property type="taxonomic scope" value="Bacteria"/>
</dbReference>
<evidence type="ECO:0000313" key="2">
    <source>
        <dbReference type="EMBL" id="EFR30719.1"/>
    </source>
</evidence>
<dbReference type="OrthoDB" id="1832444at2"/>
<accession>E4KR57</accession>
<dbReference type="RefSeq" id="WP_006418879.1">
    <property type="nucleotide sequence ID" value="NZ_AENN01000017.1"/>
</dbReference>
<feature type="transmembrane region" description="Helical" evidence="1">
    <location>
        <begin position="320"/>
        <end position="339"/>
    </location>
</feature>
<sequence>MINIWRKYKYHLLYLLLLFIVLIGIYIFLLYLAYKVPNDRIAAKLTDSFETIASEKKRWLVLTGFEASKLDTFTDDYIYKKMLNSQELPALKAAMWNEGYVRYWLGDIAILRPLLLFFSYKSIRYFNIFMIFGIFYGALDQIKQRFNLFYALIYAFTWSLVHFWIFPLSLQYTPVFVLANLGLIILLKYGPSSKNLSLFILYLFLIIGSLTNYFDLLSAPLLTYGLPAIVLLSWLARQESKHLYQLKVLVISGFAWLFGYGVTWLAKWSLGSYILKQNLFENALRQAEIRTGALTNSSETPWSYGEIVKQQFKILLPKEALLLLLILGLGLLILSLLYGIKLKKISRQWPLILLSSLPFIWTFLLQNHGQYHYYFTYRIFIIPILALYFAGLNSLNFRQNQLKKSTLL</sequence>
<feature type="transmembrane region" description="Helical" evidence="1">
    <location>
        <begin position="122"/>
        <end position="139"/>
    </location>
</feature>
<comment type="caution">
    <text evidence="2">The sequence shown here is derived from an EMBL/GenBank/DDBJ whole genome shotgun (WGS) entry which is preliminary data.</text>
</comment>
<feature type="transmembrane region" description="Helical" evidence="1">
    <location>
        <begin position="351"/>
        <end position="369"/>
    </location>
</feature>
<feature type="transmembrane region" description="Helical" evidence="1">
    <location>
        <begin position="219"/>
        <end position="236"/>
    </location>
</feature>
<feature type="transmembrane region" description="Helical" evidence="1">
    <location>
        <begin position="172"/>
        <end position="189"/>
    </location>
</feature>
<evidence type="ECO:0008006" key="4">
    <source>
        <dbReference type="Google" id="ProtNLM"/>
    </source>
</evidence>
<feature type="transmembrane region" description="Helical" evidence="1">
    <location>
        <begin position="196"/>
        <end position="213"/>
    </location>
</feature>
<proteinExistence type="predicted"/>
<reference evidence="2 3" key="1">
    <citation type="submission" date="2010-10" db="EMBL/GenBank/DDBJ databases">
        <authorList>
            <person name="Durkin A.S."/>
            <person name="Madupu R."/>
            <person name="Torralba M."/>
            <person name="Gillis M."/>
            <person name="Methe B."/>
            <person name="Sutton G."/>
            <person name="Nelson K.E."/>
        </authorList>
    </citation>
    <scope>NUCLEOTIDE SEQUENCE [LARGE SCALE GENOMIC DNA]</scope>
    <source>
        <strain evidence="2 3">ACS-139-V-Col8</strain>
    </source>
</reference>
<dbReference type="Proteomes" id="UP000005990">
    <property type="component" value="Unassembled WGS sequence"/>
</dbReference>
<evidence type="ECO:0000256" key="1">
    <source>
        <dbReference type="SAM" id="Phobius"/>
    </source>
</evidence>
<feature type="transmembrane region" description="Helical" evidence="1">
    <location>
        <begin position="375"/>
        <end position="395"/>
    </location>
</feature>
<keyword evidence="1" id="KW-0812">Transmembrane</keyword>
<dbReference type="STRING" id="908337.HMPREF9257_0773"/>
<dbReference type="EMBL" id="AENN01000017">
    <property type="protein sequence ID" value="EFR30719.1"/>
    <property type="molecule type" value="Genomic_DNA"/>
</dbReference>
<keyword evidence="3" id="KW-1185">Reference proteome</keyword>
<feature type="transmembrane region" description="Helical" evidence="1">
    <location>
        <begin position="12"/>
        <end position="34"/>
    </location>
</feature>
<protein>
    <recommendedName>
        <fullName evidence="4">Glycosyltransferase RgtA/B/C/D-like domain-containing protein</fullName>
    </recommendedName>
</protein>
<keyword evidence="1" id="KW-0472">Membrane</keyword>
<evidence type="ECO:0000313" key="3">
    <source>
        <dbReference type="Proteomes" id="UP000005990"/>
    </source>
</evidence>